<reference evidence="5 6" key="1">
    <citation type="submission" date="2013-07" db="EMBL/GenBank/DDBJ databases">
        <authorList>
            <consortium name="DOE Joint Genome Institute"/>
            <person name="Reeve W."/>
            <person name="Huntemann M."/>
            <person name="Han J."/>
            <person name="Chen A."/>
            <person name="Kyrpides N."/>
            <person name="Mavromatis K."/>
            <person name="Markowitz V."/>
            <person name="Palaniappan K."/>
            <person name="Ivanova N."/>
            <person name="Schaumberg A."/>
            <person name="Pati A."/>
            <person name="Liolios K."/>
            <person name="Nordberg H.P."/>
            <person name="Cantor M.N."/>
            <person name="Hua S.X."/>
            <person name="Woyke T."/>
        </authorList>
    </citation>
    <scope>NUCLEOTIDE SEQUENCE [LARGE SCALE GENOMIC DNA]</scope>
    <source>
        <strain evidence="5 6">DSM 43889</strain>
    </source>
</reference>
<sequence>MNPDQPAAPPATSAASVLTGRRHWQDQAARAHLLDRAPQLAILRRIVSQLLASTPSVGVVEGTPGSGRSALLLHAAAAAERRGARVVLARGTPAETRLRHGITSQLLGALTPPGSSLWTSPVWTDPDRDAELVPLLCRDFLSVARQQPLLVVVDDAHWADRWSVGWLGALRRRLRDVPLALLLAGDTGAVPLSPRAEGAPHGPDRVTAPHLLAVGPLTPESVRTALGRAGAPAPETLARAATDATGGNPWLLDVLRRHLGSASVPPEDLAATDVWRVVAAAHGDRVTRLAATLEAEPAGLLRALAATGGRLPFRLVAALAGLRDVSERVVLDRLAGMGLVRGRGGPDDRPDVVGPIVRDRVLAEMPTHDREDLYARAADLGHRSAVDDVDVAELLMRAPSGGGGWAVGVLRRAAHQARATGHPDDAARYLDRALREPLAPTTRVNTLIERAAVSATADTGERYLADVLADAGGGRAPGEATLRAADLLLAGGRGRTAYWQLSALADAHHADTTPEEIHAPFTALCQLAHATQRGEPGGLVELAPPPLPPDPGDPARSAALAHALAVAGVDLTRTVDLARRALSPDGQPATSAPLTAALTAPGWPPPARCPSRAGTRRPSTPSTPSWPRPAARPRPGWSPGC</sequence>
<dbReference type="InterPro" id="IPR027417">
    <property type="entry name" value="P-loop_NTPase"/>
</dbReference>
<name>A0ABT1JEL7_ACTCY</name>
<protein>
    <submittedName>
        <fullName evidence="5">AAA ATPase domain-containing protein</fullName>
    </submittedName>
</protein>
<keyword evidence="1" id="KW-0547">Nucleotide-binding</keyword>
<proteinExistence type="predicted"/>
<dbReference type="Proteomes" id="UP000791080">
    <property type="component" value="Unassembled WGS sequence"/>
</dbReference>
<feature type="compositionally biased region" description="Low complexity" evidence="3">
    <location>
        <begin position="610"/>
        <end position="623"/>
    </location>
</feature>
<keyword evidence="6" id="KW-1185">Reference proteome</keyword>
<keyword evidence="2" id="KW-0067">ATP-binding</keyword>
<feature type="region of interest" description="Disordered" evidence="3">
    <location>
        <begin position="1"/>
        <end position="20"/>
    </location>
</feature>
<evidence type="ECO:0000256" key="3">
    <source>
        <dbReference type="SAM" id="MobiDB-lite"/>
    </source>
</evidence>
<gene>
    <name evidence="5" type="ORF">G443_001212</name>
</gene>
<reference evidence="5 6" key="2">
    <citation type="submission" date="2022-06" db="EMBL/GenBank/DDBJ databases">
        <title>Genomic Encyclopedia of Type Strains, Phase I: the one thousand microbial genomes (KMG-I) project.</title>
        <authorList>
            <person name="Kyrpides N."/>
        </authorList>
    </citation>
    <scope>NUCLEOTIDE SEQUENCE [LARGE SCALE GENOMIC DNA]</scope>
    <source>
        <strain evidence="5 6">DSM 43889</strain>
    </source>
</reference>
<dbReference type="EMBL" id="AUBJ02000001">
    <property type="protein sequence ID" value="MCP2330942.1"/>
    <property type="molecule type" value="Genomic_DNA"/>
</dbReference>
<dbReference type="PANTHER" id="PTHR16305:SF35">
    <property type="entry name" value="TRANSCRIPTIONAL ACTIVATOR DOMAIN"/>
    <property type="match status" value="1"/>
</dbReference>
<accession>A0ABT1JEL7</accession>
<dbReference type="PANTHER" id="PTHR16305">
    <property type="entry name" value="TESTICULAR SOLUBLE ADENYLYL CYCLASE"/>
    <property type="match status" value="1"/>
</dbReference>
<dbReference type="Pfam" id="PF13191">
    <property type="entry name" value="AAA_16"/>
    <property type="match status" value="1"/>
</dbReference>
<evidence type="ECO:0000256" key="1">
    <source>
        <dbReference type="ARBA" id="ARBA00022741"/>
    </source>
</evidence>
<feature type="region of interest" description="Disordered" evidence="3">
    <location>
        <begin position="582"/>
        <end position="641"/>
    </location>
</feature>
<comment type="caution">
    <text evidence="5">The sequence shown here is derived from an EMBL/GenBank/DDBJ whole genome shotgun (WGS) entry which is preliminary data.</text>
</comment>
<feature type="compositionally biased region" description="Low complexity" evidence="3">
    <location>
        <begin position="588"/>
        <end position="601"/>
    </location>
</feature>
<evidence type="ECO:0000259" key="4">
    <source>
        <dbReference type="Pfam" id="PF13191"/>
    </source>
</evidence>
<dbReference type="InterPro" id="IPR041664">
    <property type="entry name" value="AAA_16"/>
</dbReference>
<evidence type="ECO:0000313" key="5">
    <source>
        <dbReference type="EMBL" id="MCP2330942.1"/>
    </source>
</evidence>
<evidence type="ECO:0000256" key="2">
    <source>
        <dbReference type="ARBA" id="ARBA00022840"/>
    </source>
</evidence>
<organism evidence="5 6">
    <name type="scientific">Actinoalloteichus caeruleus DSM 43889</name>
    <dbReference type="NCBI Taxonomy" id="1120930"/>
    <lineage>
        <taxon>Bacteria</taxon>
        <taxon>Bacillati</taxon>
        <taxon>Actinomycetota</taxon>
        <taxon>Actinomycetes</taxon>
        <taxon>Pseudonocardiales</taxon>
        <taxon>Pseudonocardiaceae</taxon>
        <taxon>Actinoalloteichus</taxon>
        <taxon>Actinoalloteichus cyanogriseus</taxon>
    </lineage>
</organism>
<evidence type="ECO:0000313" key="6">
    <source>
        <dbReference type="Proteomes" id="UP000791080"/>
    </source>
</evidence>
<feature type="domain" description="Orc1-like AAA ATPase" evidence="4">
    <location>
        <begin position="36"/>
        <end position="180"/>
    </location>
</feature>
<dbReference type="RefSeq" id="WP_253860155.1">
    <property type="nucleotide sequence ID" value="NZ_AUBJ02000001.1"/>
</dbReference>
<dbReference type="SUPFAM" id="SSF52540">
    <property type="entry name" value="P-loop containing nucleoside triphosphate hydrolases"/>
    <property type="match status" value="1"/>
</dbReference>